<gene>
    <name evidence="4" type="ORF">ABRY95_13850</name>
    <name evidence="2" type="ORF">ABRY98_04450</name>
    <name evidence="5" type="ORF">ABRZ05_05340</name>
    <name evidence="6" type="ORF">ABRZ11_04995</name>
    <name evidence="3" type="ORF">ABRZ12_11090</name>
</gene>
<dbReference type="EMBL" id="CP158269">
    <property type="protein sequence ID" value="XDJ88823.1"/>
    <property type="molecule type" value="Genomic_DNA"/>
</dbReference>
<dbReference type="Pfam" id="PF09979">
    <property type="entry name" value="DUF2213"/>
    <property type="match status" value="1"/>
</dbReference>
<sequence>MTRIFIQDKATFKTTARTYDDAGFLHVPGRVSKTGTQQYLRRELGLDGDPNARVTVYRPPEEVFAADSLASFDGADVTVMHPGELVNAKNYRKTSVGLIRGAGQQDGDFVKADLVVKDAEAIAAIEKRGFVELSAGYTAEYEHAPGTTDDGTAYDYIQRSIRINHAALLPAGAARAGRQARIFDHNPEGNTMTKVTLDSGRAVEIQDESTAALVSDCIERLNKQVTDAQAELDRRQATIDGQTEQITKLQAATADDQITARLKAVTDARARAEKIAPGVTFDSIDPVEIQRQALAKARPATDWAAKSEAYVQAAFDMAFDQVETTDAHADQKRKLAEDGANRLPSKDKVPVHDSYAARFTNPSKE</sequence>
<evidence type="ECO:0000313" key="2">
    <source>
        <dbReference type="EMBL" id="XDJ88823.1"/>
    </source>
</evidence>
<feature type="compositionally biased region" description="Basic and acidic residues" evidence="1">
    <location>
        <begin position="328"/>
        <end position="351"/>
    </location>
</feature>
<dbReference type="AlphaFoldDB" id="A0AB39GIF0"/>
<dbReference type="PIRSF" id="PIRSF029215">
    <property type="entry name" value="UCP029215"/>
    <property type="match status" value="1"/>
</dbReference>
<reference evidence="3" key="1">
    <citation type="submission" date="2024-05" db="EMBL/GenBank/DDBJ databases">
        <authorList>
            <person name="Luo Y.-C."/>
            <person name="Nicholds J."/>
            <person name="Mortimer T."/>
            <person name="Maboni G."/>
        </authorList>
    </citation>
    <scope>NUCLEOTIDE SEQUENCE</scope>
    <source>
        <strain evidence="5">124370</strain>
        <strain evidence="6">124566</strain>
        <strain evidence="4">124953</strain>
        <strain evidence="3">130308</strain>
        <strain evidence="2">130416</strain>
    </source>
</reference>
<evidence type="ECO:0000256" key="1">
    <source>
        <dbReference type="SAM" id="MobiDB-lite"/>
    </source>
</evidence>
<dbReference type="EMBL" id="CP158273">
    <property type="protein sequence ID" value="XDJ97131.1"/>
    <property type="molecule type" value="Genomic_DNA"/>
</dbReference>
<name>A0AB39GIF0_9BURK</name>
<protein>
    <submittedName>
        <fullName evidence="3">DUF2213 domain-containing protein</fullName>
    </submittedName>
</protein>
<evidence type="ECO:0000313" key="6">
    <source>
        <dbReference type="EMBL" id="XDJ99778.1"/>
    </source>
</evidence>
<dbReference type="EMBL" id="CP158272">
    <property type="protein sequence ID" value="XDJ99778.1"/>
    <property type="molecule type" value="Genomic_DNA"/>
</dbReference>
<evidence type="ECO:0000313" key="3">
    <source>
        <dbReference type="EMBL" id="XDJ90198.1"/>
    </source>
</evidence>
<organism evidence="3">
    <name type="scientific">Castellaniella ginsengisoli</name>
    <dbReference type="NCBI Taxonomy" id="546114"/>
    <lineage>
        <taxon>Bacteria</taxon>
        <taxon>Pseudomonadati</taxon>
        <taxon>Pseudomonadota</taxon>
        <taxon>Betaproteobacteria</taxon>
        <taxon>Burkholderiales</taxon>
        <taxon>Alcaligenaceae</taxon>
        <taxon>Castellaniella</taxon>
    </lineage>
</organism>
<dbReference type="InterPro" id="IPR016913">
    <property type="entry name" value="UCP029215"/>
</dbReference>
<evidence type="ECO:0000313" key="4">
    <source>
        <dbReference type="EMBL" id="XDJ93430.1"/>
    </source>
</evidence>
<proteinExistence type="predicted"/>
<accession>A0AB39GIF0</accession>
<feature type="region of interest" description="Disordered" evidence="1">
    <location>
        <begin position="328"/>
        <end position="365"/>
    </location>
</feature>
<evidence type="ECO:0000313" key="5">
    <source>
        <dbReference type="EMBL" id="XDJ97131.1"/>
    </source>
</evidence>
<dbReference type="RefSeq" id="WP_368648983.1">
    <property type="nucleotide sequence ID" value="NZ_CP158269.1"/>
</dbReference>
<dbReference type="EMBL" id="CP158271">
    <property type="protein sequence ID" value="XDJ93430.1"/>
    <property type="molecule type" value="Genomic_DNA"/>
</dbReference>
<dbReference type="EMBL" id="CP158270">
    <property type="protein sequence ID" value="XDJ90198.1"/>
    <property type="molecule type" value="Genomic_DNA"/>
</dbReference>